<comment type="caution">
    <text evidence="2">The sequence shown here is derived from an EMBL/GenBank/DDBJ whole genome shotgun (WGS) entry which is preliminary data.</text>
</comment>
<accession>A0ABP1S8A7</accession>
<dbReference type="EMBL" id="CAXLJM020000164">
    <property type="protein sequence ID" value="CAL8145336.1"/>
    <property type="molecule type" value="Genomic_DNA"/>
</dbReference>
<dbReference type="Proteomes" id="UP001642540">
    <property type="component" value="Unassembled WGS sequence"/>
</dbReference>
<keyword evidence="3" id="KW-1185">Reference proteome</keyword>
<name>A0ABP1S8A7_9HEXA</name>
<gene>
    <name evidence="2" type="ORF">ODALV1_LOCUS30457</name>
</gene>
<organism evidence="2 3">
    <name type="scientific">Orchesella dallaii</name>
    <dbReference type="NCBI Taxonomy" id="48710"/>
    <lineage>
        <taxon>Eukaryota</taxon>
        <taxon>Metazoa</taxon>
        <taxon>Ecdysozoa</taxon>
        <taxon>Arthropoda</taxon>
        <taxon>Hexapoda</taxon>
        <taxon>Collembola</taxon>
        <taxon>Entomobryomorpha</taxon>
        <taxon>Entomobryoidea</taxon>
        <taxon>Orchesellidae</taxon>
        <taxon>Orchesellinae</taxon>
        <taxon>Orchesella</taxon>
    </lineage>
</organism>
<proteinExistence type="predicted"/>
<keyword evidence="1" id="KW-0732">Signal</keyword>
<reference evidence="2 3" key="1">
    <citation type="submission" date="2024-08" db="EMBL/GenBank/DDBJ databases">
        <authorList>
            <person name="Cucini C."/>
            <person name="Frati F."/>
        </authorList>
    </citation>
    <scope>NUCLEOTIDE SEQUENCE [LARGE SCALE GENOMIC DNA]</scope>
</reference>
<feature type="chain" id="PRO_5045361067" evidence="1">
    <location>
        <begin position="22"/>
        <end position="103"/>
    </location>
</feature>
<protein>
    <submittedName>
        <fullName evidence="2">Uncharacterized protein</fullName>
    </submittedName>
</protein>
<feature type="signal peptide" evidence="1">
    <location>
        <begin position="1"/>
        <end position="21"/>
    </location>
</feature>
<evidence type="ECO:0000313" key="3">
    <source>
        <dbReference type="Proteomes" id="UP001642540"/>
    </source>
</evidence>
<evidence type="ECO:0000256" key="1">
    <source>
        <dbReference type="SAM" id="SignalP"/>
    </source>
</evidence>
<sequence length="103" mass="11682">MNSKLVLIFGLLVTVVVVSQAKPAPQEPPTYDPPKNPCVKGDDSWNDCYANYWVETRSVSDGSYKQQVESWIESLSPEKKASWKDDYPRTAKSYQFVSDMSLD</sequence>
<evidence type="ECO:0000313" key="2">
    <source>
        <dbReference type="EMBL" id="CAL8145336.1"/>
    </source>
</evidence>